<organism evidence="2 3">
    <name type="scientific">Virgisporangium ochraceum</name>
    <dbReference type="NCBI Taxonomy" id="65505"/>
    <lineage>
        <taxon>Bacteria</taxon>
        <taxon>Bacillati</taxon>
        <taxon>Actinomycetota</taxon>
        <taxon>Actinomycetes</taxon>
        <taxon>Micromonosporales</taxon>
        <taxon>Micromonosporaceae</taxon>
        <taxon>Virgisporangium</taxon>
    </lineage>
</organism>
<keyword evidence="3" id="KW-1185">Reference proteome</keyword>
<dbReference type="EMBL" id="BOPH01000023">
    <property type="protein sequence ID" value="GIJ67133.1"/>
    <property type="molecule type" value="Genomic_DNA"/>
</dbReference>
<evidence type="ECO:0000313" key="3">
    <source>
        <dbReference type="Proteomes" id="UP000635606"/>
    </source>
</evidence>
<comment type="caution">
    <text evidence="2">The sequence shown here is derived from an EMBL/GenBank/DDBJ whole genome shotgun (WGS) entry which is preliminary data.</text>
</comment>
<name>A0A8J3ZSC0_9ACTN</name>
<dbReference type="Proteomes" id="UP000635606">
    <property type="component" value="Unassembled WGS sequence"/>
</dbReference>
<evidence type="ECO:0000256" key="1">
    <source>
        <dbReference type="SAM" id="MobiDB-lite"/>
    </source>
</evidence>
<reference evidence="2" key="1">
    <citation type="submission" date="2021-01" db="EMBL/GenBank/DDBJ databases">
        <title>Whole genome shotgun sequence of Virgisporangium ochraceum NBRC 16418.</title>
        <authorList>
            <person name="Komaki H."/>
            <person name="Tamura T."/>
        </authorList>
    </citation>
    <scope>NUCLEOTIDE SEQUENCE</scope>
    <source>
        <strain evidence="2">NBRC 16418</strain>
    </source>
</reference>
<accession>A0A8J3ZSC0</accession>
<gene>
    <name evidence="2" type="ORF">Voc01_020500</name>
</gene>
<feature type="region of interest" description="Disordered" evidence="1">
    <location>
        <begin position="77"/>
        <end position="98"/>
    </location>
</feature>
<proteinExistence type="predicted"/>
<sequence>MIADGGPALRQVDYQCLSAAGAAVTSTWSGSEEPVDAVAAWFRHTLDGYVERAPNDWVRQRDGGTDLVVVAAAGQWPGSGRPARRRRRRAGARASARW</sequence>
<dbReference type="AlphaFoldDB" id="A0A8J3ZSC0"/>
<dbReference type="RefSeq" id="WP_203927098.1">
    <property type="nucleotide sequence ID" value="NZ_BOPH01000023.1"/>
</dbReference>
<evidence type="ECO:0000313" key="2">
    <source>
        <dbReference type="EMBL" id="GIJ67133.1"/>
    </source>
</evidence>
<protein>
    <submittedName>
        <fullName evidence="2">Uncharacterized protein</fullName>
    </submittedName>
</protein>
<feature type="compositionally biased region" description="Basic residues" evidence="1">
    <location>
        <begin position="82"/>
        <end position="91"/>
    </location>
</feature>